<dbReference type="PANTHER" id="PTHR37984">
    <property type="entry name" value="PROTEIN CBG26694"/>
    <property type="match status" value="1"/>
</dbReference>
<dbReference type="Gene3D" id="3.30.420.10">
    <property type="entry name" value="Ribonuclease H-like superfamily/Ribonuclease H"/>
    <property type="match status" value="1"/>
</dbReference>
<dbReference type="InterPro" id="IPR050951">
    <property type="entry name" value="Retrovirus_Pol_polyprotein"/>
</dbReference>
<name>A0AAV4BUB0_9GAST</name>
<keyword evidence="2" id="KW-0347">Helicase</keyword>
<evidence type="ECO:0000259" key="1">
    <source>
        <dbReference type="PROSITE" id="PS50994"/>
    </source>
</evidence>
<dbReference type="GO" id="GO:0003676">
    <property type="term" value="F:nucleic acid binding"/>
    <property type="evidence" value="ECO:0007669"/>
    <property type="project" value="InterPro"/>
</dbReference>
<dbReference type="GO" id="GO:0015074">
    <property type="term" value="P:DNA integration"/>
    <property type="evidence" value="ECO:0007669"/>
    <property type="project" value="InterPro"/>
</dbReference>
<dbReference type="SUPFAM" id="SSF53098">
    <property type="entry name" value="Ribonuclease H-like"/>
    <property type="match status" value="1"/>
</dbReference>
<feature type="domain" description="Integrase catalytic" evidence="1">
    <location>
        <begin position="45"/>
        <end position="131"/>
    </location>
</feature>
<dbReference type="PROSITE" id="PS50994">
    <property type="entry name" value="INTEGRASE"/>
    <property type="match status" value="1"/>
</dbReference>
<accession>A0AAV4BUB0</accession>
<keyword evidence="2" id="KW-0378">Hydrolase</keyword>
<keyword evidence="3" id="KW-1185">Reference proteome</keyword>
<comment type="caution">
    <text evidence="2">The sequence shown here is derived from an EMBL/GenBank/DDBJ whole genome shotgun (WGS) entry which is preliminary data.</text>
</comment>
<proteinExistence type="predicted"/>
<dbReference type="GO" id="GO:0004386">
    <property type="term" value="F:helicase activity"/>
    <property type="evidence" value="ECO:0007669"/>
    <property type="project" value="UniProtKB-KW"/>
</dbReference>
<dbReference type="EMBL" id="BLXT01005595">
    <property type="protein sequence ID" value="GFO24081.1"/>
    <property type="molecule type" value="Genomic_DNA"/>
</dbReference>
<dbReference type="InterPro" id="IPR036397">
    <property type="entry name" value="RNaseH_sf"/>
</dbReference>
<gene>
    <name evidence="2" type="ORF">PoB_005058600</name>
</gene>
<keyword evidence="2" id="KW-0547">Nucleotide-binding</keyword>
<dbReference type="AlphaFoldDB" id="A0AAV4BUB0"/>
<dbReference type="InterPro" id="IPR012337">
    <property type="entry name" value="RNaseH-like_sf"/>
</dbReference>
<evidence type="ECO:0000313" key="3">
    <source>
        <dbReference type="Proteomes" id="UP000735302"/>
    </source>
</evidence>
<keyword evidence="2" id="KW-0067">ATP-binding</keyword>
<protein>
    <submittedName>
        <fullName evidence="2">RNA helicase</fullName>
    </submittedName>
</protein>
<organism evidence="2 3">
    <name type="scientific">Plakobranchus ocellatus</name>
    <dbReference type="NCBI Taxonomy" id="259542"/>
    <lineage>
        <taxon>Eukaryota</taxon>
        <taxon>Metazoa</taxon>
        <taxon>Spiralia</taxon>
        <taxon>Lophotrochozoa</taxon>
        <taxon>Mollusca</taxon>
        <taxon>Gastropoda</taxon>
        <taxon>Heterobranchia</taxon>
        <taxon>Euthyneura</taxon>
        <taxon>Panpulmonata</taxon>
        <taxon>Sacoglossa</taxon>
        <taxon>Placobranchoidea</taxon>
        <taxon>Plakobranchidae</taxon>
        <taxon>Plakobranchus</taxon>
    </lineage>
</organism>
<dbReference type="Proteomes" id="UP000735302">
    <property type="component" value="Unassembled WGS sequence"/>
</dbReference>
<dbReference type="Pfam" id="PF00665">
    <property type="entry name" value="rve"/>
    <property type="match status" value="1"/>
</dbReference>
<reference evidence="2 3" key="1">
    <citation type="journal article" date="2021" name="Elife">
        <title>Chloroplast acquisition without the gene transfer in kleptoplastic sea slugs, Plakobranchus ocellatus.</title>
        <authorList>
            <person name="Maeda T."/>
            <person name="Takahashi S."/>
            <person name="Yoshida T."/>
            <person name="Shimamura S."/>
            <person name="Takaki Y."/>
            <person name="Nagai Y."/>
            <person name="Toyoda A."/>
            <person name="Suzuki Y."/>
            <person name="Arimoto A."/>
            <person name="Ishii H."/>
            <person name="Satoh N."/>
            <person name="Nishiyama T."/>
            <person name="Hasebe M."/>
            <person name="Maruyama T."/>
            <person name="Minagawa J."/>
            <person name="Obokata J."/>
            <person name="Shigenobu S."/>
        </authorList>
    </citation>
    <scope>NUCLEOTIDE SEQUENCE [LARGE SCALE GENOMIC DNA]</scope>
</reference>
<dbReference type="InterPro" id="IPR001584">
    <property type="entry name" value="Integrase_cat-core"/>
</dbReference>
<evidence type="ECO:0000313" key="2">
    <source>
        <dbReference type="EMBL" id="GFO24081.1"/>
    </source>
</evidence>
<sequence length="216" mass="24919">MCSRAVASFFWPGMTSSISEMRARCSPCNRIAPSQPNAPPTPPIQPQYPFQCVCADFFYHAGHYYLVIVDRYSNWPIVERAHGGSQGLISSLRRTFTTFGISDELSSDGGPEFTSTATSTFLRNWGVHHRLHSYQHVCHTIALYFKILIAHDYLKSLYYPAKRRSNYFSAFVFIFCLSHTYHPKAWEGIENIQLIIVIKHINCSHYLRVHRYSCRI</sequence>
<dbReference type="PANTHER" id="PTHR37984:SF7">
    <property type="entry name" value="INTEGRASE CATALYTIC DOMAIN-CONTAINING PROTEIN"/>
    <property type="match status" value="1"/>
</dbReference>